<feature type="signal peptide" evidence="1">
    <location>
        <begin position="1"/>
        <end position="24"/>
    </location>
</feature>
<accession>A0A942I4A6</accession>
<organism evidence="2 3">
    <name type="scientific">Pseudaminobacter soli</name>
    <name type="common">ex Zhang et al. 2022</name>
    <dbReference type="NCBI Taxonomy" id="2831468"/>
    <lineage>
        <taxon>Bacteria</taxon>
        <taxon>Pseudomonadati</taxon>
        <taxon>Pseudomonadota</taxon>
        <taxon>Alphaproteobacteria</taxon>
        <taxon>Hyphomicrobiales</taxon>
        <taxon>Phyllobacteriaceae</taxon>
        <taxon>Pseudaminobacter</taxon>
    </lineage>
</organism>
<dbReference type="EMBL" id="JAGWCR010000032">
    <property type="protein sequence ID" value="MBS3652577.1"/>
    <property type="molecule type" value="Genomic_DNA"/>
</dbReference>
<evidence type="ECO:0000313" key="3">
    <source>
        <dbReference type="Proteomes" id="UP000680348"/>
    </source>
</evidence>
<keyword evidence="3" id="KW-1185">Reference proteome</keyword>
<gene>
    <name evidence="2" type="ORF">KEU06_28790</name>
</gene>
<keyword evidence="1" id="KW-0732">Signal</keyword>
<dbReference type="AlphaFoldDB" id="A0A942I4A6"/>
<name>A0A942I4A6_9HYPH</name>
<dbReference type="Proteomes" id="UP000680348">
    <property type="component" value="Unassembled WGS sequence"/>
</dbReference>
<protein>
    <submittedName>
        <fullName evidence="2">Uncharacterized protein</fullName>
    </submittedName>
</protein>
<proteinExistence type="predicted"/>
<dbReference type="RefSeq" id="WP_188258126.1">
    <property type="nucleotide sequence ID" value="NZ_JABVCF010000032.1"/>
</dbReference>
<evidence type="ECO:0000313" key="2">
    <source>
        <dbReference type="EMBL" id="MBS3652577.1"/>
    </source>
</evidence>
<comment type="caution">
    <text evidence="2">The sequence shown here is derived from an EMBL/GenBank/DDBJ whole genome shotgun (WGS) entry which is preliminary data.</text>
</comment>
<reference evidence="2" key="1">
    <citation type="submission" date="2021-04" db="EMBL/GenBank/DDBJ databases">
        <title>Pseudaminobacter soli sp. nov., isolated from paddy soil contaminated by heavy metals.</title>
        <authorList>
            <person name="Zhang K."/>
        </authorList>
    </citation>
    <scope>NUCLEOTIDE SEQUENCE</scope>
    <source>
        <strain evidence="2">19-2017</strain>
    </source>
</reference>
<evidence type="ECO:0000256" key="1">
    <source>
        <dbReference type="SAM" id="SignalP"/>
    </source>
</evidence>
<sequence>MSIAKPAMIVALLAAALSNGTTSANPVSNGCGLIKATFRNQIETIFLIEMAHFHLKDKYGSDAKLYEEALSHYNSKLSFKAANEISSLCPIG</sequence>
<feature type="chain" id="PRO_5037221575" evidence="1">
    <location>
        <begin position="25"/>
        <end position="92"/>
    </location>
</feature>